<dbReference type="Pfam" id="PF18758">
    <property type="entry name" value="KDZ"/>
    <property type="match status" value="1"/>
</dbReference>
<dbReference type="InterPro" id="IPR040521">
    <property type="entry name" value="KDZ"/>
</dbReference>
<reference evidence="3" key="1">
    <citation type="journal article" date="2011" name="Proc. Natl. Acad. Sci. U.S.A.">
        <title>Obligate biotrophy features unraveled by the genomic analysis of rust fungi.</title>
        <authorList>
            <person name="Duplessis S."/>
            <person name="Cuomo C.A."/>
            <person name="Lin Y.-C."/>
            <person name="Aerts A."/>
            <person name="Tisserant E."/>
            <person name="Veneault-Fourrey C."/>
            <person name="Joly D.L."/>
            <person name="Hacquard S."/>
            <person name="Amselem J."/>
            <person name="Cantarel B.L."/>
            <person name="Chiu R."/>
            <person name="Coutinho P.M."/>
            <person name="Feau N."/>
            <person name="Field M."/>
            <person name="Frey P."/>
            <person name="Gelhaye E."/>
            <person name="Goldberg J."/>
            <person name="Grabherr M.G."/>
            <person name="Kodira C.D."/>
            <person name="Kohler A."/>
            <person name="Kuees U."/>
            <person name="Lindquist E.A."/>
            <person name="Lucas S.M."/>
            <person name="Mago R."/>
            <person name="Mauceli E."/>
            <person name="Morin E."/>
            <person name="Murat C."/>
            <person name="Pangilinan J.L."/>
            <person name="Park R."/>
            <person name="Pearson M."/>
            <person name="Quesneville H."/>
            <person name="Rouhier N."/>
            <person name="Sakthikumar S."/>
            <person name="Salamov A.A."/>
            <person name="Schmutz J."/>
            <person name="Selles B."/>
            <person name="Shapiro H."/>
            <person name="Tanguay P."/>
            <person name="Tuskan G.A."/>
            <person name="Henrissat B."/>
            <person name="Van de Peer Y."/>
            <person name="Rouze P."/>
            <person name="Ellis J.G."/>
            <person name="Dodds P.N."/>
            <person name="Schein J.E."/>
            <person name="Zhong S."/>
            <person name="Hamelin R.C."/>
            <person name="Grigoriev I.V."/>
            <person name="Szabo L.J."/>
            <person name="Martin F."/>
        </authorList>
    </citation>
    <scope>NUCLEOTIDE SEQUENCE [LARGE SCALE GENOMIC DNA]</scope>
    <source>
        <strain evidence="3">98AG31 / pathotype 3-4-7</strain>
    </source>
</reference>
<dbReference type="Pfam" id="PF18802">
    <property type="entry name" value="CxC1"/>
    <property type="match status" value="1"/>
</dbReference>
<keyword evidence="3" id="KW-1185">Reference proteome</keyword>
<dbReference type="AlphaFoldDB" id="F4RTV7"/>
<organism evidence="3">
    <name type="scientific">Melampsora larici-populina (strain 98AG31 / pathotype 3-4-7)</name>
    <name type="common">Poplar leaf rust fungus</name>
    <dbReference type="NCBI Taxonomy" id="747676"/>
    <lineage>
        <taxon>Eukaryota</taxon>
        <taxon>Fungi</taxon>
        <taxon>Dikarya</taxon>
        <taxon>Basidiomycota</taxon>
        <taxon>Pucciniomycotina</taxon>
        <taxon>Pucciniomycetes</taxon>
        <taxon>Pucciniales</taxon>
        <taxon>Melampsoraceae</taxon>
        <taxon>Melampsora</taxon>
    </lineage>
</organism>
<sequence>MPRFKGVHQPFKPKKPYWLKKPKTEAQRKHFARMAAAVQAHMPAVRSTVPNPHHLAQSLDSDEYDVNANLLNHLDNQYLDLGLGPLVPGFIDDIERARVEDERQERALALQRATQEMFYAYIECHLHTTEWGDPTQWDLDQKPQCTCQGHQLRVRHLDLVDILCTFSCVISHLTFTIATSSNRNRDADVVVIHFLDRKKLEVTFCGCHQNDNTRLIYMGYIGGSPKYPETAFSIRLLRFFHTTWKYCTSRVEPWTRGLDEYLDAFNPLLLTKNEQPRQWHTPFQWAIDTYRKMLTATDKALDVELSLTPKDKLAENCPRCFGTPVPSTVEAAGTKAAKIPTVMPDNFLPEAQVTQMEHRLAGMPEEEAGHWAGCDETGLMAMVCRHDHPIRFANIIQSGEKQVPDSES</sequence>
<evidence type="ECO:0000259" key="1">
    <source>
        <dbReference type="Pfam" id="PF18802"/>
    </source>
</evidence>
<proteinExistence type="predicted"/>
<protein>
    <recommendedName>
        <fullName evidence="1">CxC1-like cysteine cluster associated with KDZ transposases domain-containing protein</fullName>
    </recommendedName>
</protein>
<dbReference type="KEGG" id="mlr:MELLADRAFT_89581"/>
<dbReference type="EMBL" id="GL883120">
    <property type="protein sequence ID" value="EGG04192.1"/>
    <property type="molecule type" value="Genomic_DNA"/>
</dbReference>
<gene>
    <name evidence="2" type="ORF">MELLADRAFT_89581</name>
</gene>
<dbReference type="PANTHER" id="PTHR33096">
    <property type="entry name" value="CXC2 DOMAIN-CONTAINING PROTEIN"/>
    <property type="match status" value="1"/>
</dbReference>
<feature type="domain" description="CxC1-like cysteine cluster associated with KDZ transposases" evidence="1">
    <location>
        <begin position="180"/>
        <end position="263"/>
    </location>
</feature>
<dbReference type="PANTHER" id="PTHR33096:SF1">
    <property type="entry name" value="CXC1-LIKE CYSTEINE CLUSTER ASSOCIATED WITH KDZ TRANSPOSASES DOMAIN-CONTAINING PROTEIN"/>
    <property type="match status" value="1"/>
</dbReference>
<dbReference type="InParanoid" id="F4RTV7"/>
<accession>F4RTV7</accession>
<dbReference type="HOGENOM" id="CLU_011407_1_0_1"/>
<dbReference type="InterPro" id="IPR041320">
    <property type="entry name" value="CxC1"/>
</dbReference>
<name>F4RTV7_MELLP</name>
<dbReference type="GeneID" id="18935249"/>
<evidence type="ECO:0000313" key="3">
    <source>
        <dbReference type="Proteomes" id="UP000001072"/>
    </source>
</evidence>
<evidence type="ECO:0000313" key="2">
    <source>
        <dbReference type="EMBL" id="EGG04192.1"/>
    </source>
</evidence>
<dbReference type="Proteomes" id="UP000001072">
    <property type="component" value="Unassembled WGS sequence"/>
</dbReference>
<dbReference type="VEuPathDB" id="FungiDB:MELLADRAFT_89581"/>
<dbReference type="OrthoDB" id="2505969at2759"/>
<dbReference type="RefSeq" id="XP_007412653.1">
    <property type="nucleotide sequence ID" value="XM_007412591.1"/>
</dbReference>